<feature type="signal peptide" evidence="2">
    <location>
        <begin position="1"/>
        <end position="25"/>
    </location>
</feature>
<dbReference type="EMBL" id="JATAAI010000032">
    <property type="protein sequence ID" value="KAK1735820.1"/>
    <property type="molecule type" value="Genomic_DNA"/>
</dbReference>
<dbReference type="Proteomes" id="UP001224775">
    <property type="component" value="Unassembled WGS sequence"/>
</dbReference>
<sequence>MMHTQSAIESFLLVSLAGLLHGALSFSISSHRGAHGQLASKLSSSSPLLPSHTSSSSTIVITHNSISTSTHATTTSNNNNWTPQDLTKDNPGYLPIPTDDYIKKYQTNPKLWPVEFFIIVYRHHHVKPSSHKGKTTTQILVRKSANGTSKYGVGTGVPVTRWMLSSSSPPRGYKVAVPEIMLDASNFPEFPTNDVDVEEERTSWTYSKIDICEDAFQTGSSADDDAYNFEDDQLEEYASRIRQQLQNDLSLQLQSKKGELSAWDVNVLSTVKTIVDNDNSVAAIQGSFRMSGLFGYKDSITTNRFVNFDNAPDPTSLIKSTKIYTMFPQMPNPMPSPTSTPSELKDEILSRPKRMQESGRDPHKDKYGRVYTHTSTSNVSNTIHGVYITFDATDLLDGEDDVPPAYDLFGTMPIEREWVSLDDLKVTKKEGDDGRSIIGECDTKSEFISGLLFGS</sequence>
<name>A0AAD8XYI4_9STRA</name>
<keyword evidence="2" id="KW-0732">Signal</keyword>
<evidence type="ECO:0000256" key="2">
    <source>
        <dbReference type="SAM" id="SignalP"/>
    </source>
</evidence>
<feature type="chain" id="PRO_5042155704" evidence="2">
    <location>
        <begin position="26"/>
        <end position="455"/>
    </location>
</feature>
<feature type="compositionally biased region" description="Low complexity" evidence="1">
    <location>
        <begin position="69"/>
        <end position="83"/>
    </location>
</feature>
<keyword evidence="4" id="KW-1185">Reference proteome</keyword>
<feature type="region of interest" description="Disordered" evidence="1">
    <location>
        <begin position="69"/>
        <end position="88"/>
    </location>
</feature>
<protein>
    <submittedName>
        <fullName evidence="3">Uncharacterized protein</fullName>
    </submittedName>
</protein>
<reference evidence="3" key="1">
    <citation type="submission" date="2023-06" db="EMBL/GenBank/DDBJ databases">
        <title>Survivors Of The Sea: Transcriptome response of Skeletonema marinoi to long-term dormancy.</title>
        <authorList>
            <person name="Pinder M.I.M."/>
            <person name="Kourtchenko O."/>
            <person name="Robertson E.K."/>
            <person name="Larsson T."/>
            <person name="Maumus F."/>
            <person name="Osuna-Cruz C.M."/>
            <person name="Vancaester E."/>
            <person name="Stenow R."/>
            <person name="Vandepoele K."/>
            <person name="Ploug H."/>
            <person name="Bruchert V."/>
            <person name="Godhe A."/>
            <person name="Topel M."/>
        </authorList>
    </citation>
    <scope>NUCLEOTIDE SEQUENCE</scope>
    <source>
        <strain evidence="3">R05AC</strain>
    </source>
</reference>
<evidence type="ECO:0000313" key="3">
    <source>
        <dbReference type="EMBL" id="KAK1735820.1"/>
    </source>
</evidence>
<proteinExistence type="predicted"/>
<evidence type="ECO:0000256" key="1">
    <source>
        <dbReference type="SAM" id="MobiDB-lite"/>
    </source>
</evidence>
<comment type="caution">
    <text evidence="3">The sequence shown here is derived from an EMBL/GenBank/DDBJ whole genome shotgun (WGS) entry which is preliminary data.</text>
</comment>
<evidence type="ECO:0000313" key="4">
    <source>
        <dbReference type="Proteomes" id="UP001224775"/>
    </source>
</evidence>
<organism evidence="3 4">
    <name type="scientific">Skeletonema marinoi</name>
    <dbReference type="NCBI Taxonomy" id="267567"/>
    <lineage>
        <taxon>Eukaryota</taxon>
        <taxon>Sar</taxon>
        <taxon>Stramenopiles</taxon>
        <taxon>Ochrophyta</taxon>
        <taxon>Bacillariophyta</taxon>
        <taxon>Coscinodiscophyceae</taxon>
        <taxon>Thalassiosirophycidae</taxon>
        <taxon>Thalassiosirales</taxon>
        <taxon>Skeletonemataceae</taxon>
        <taxon>Skeletonema</taxon>
        <taxon>Skeletonema marinoi-dohrnii complex</taxon>
    </lineage>
</organism>
<dbReference type="AlphaFoldDB" id="A0AAD8XYI4"/>
<accession>A0AAD8XYI4</accession>
<gene>
    <name evidence="3" type="ORF">QTG54_013526</name>
</gene>